<dbReference type="InterPro" id="IPR050126">
    <property type="entry name" value="Ap4A_hydrolase"/>
</dbReference>
<dbReference type="PIRSF" id="PIRSF000883">
    <property type="entry name" value="Pesterase_MJ0912"/>
    <property type="match status" value="1"/>
</dbReference>
<dbReference type="InterPro" id="IPR011152">
    <property type="entry name" value="Pesterase_MJ0912"/>
</dbReference>
<feature type="domain" description="Calcineurin-like phosphoesterase" evidence="2">
    <location>
        <begin position="3"/>
        <end position="181"/>
    </location>
</feature>
<gene>
    <name evidence="3" type="ordered locus">A2cp1_1839</name>
</gene>
<dbReference type="InterPro" id="IPR024654">
    <property type="entry name" value="Calcineurin-like_PHP_lpxH"/>
</dbReference>
<dbReference type="SUPFAM" id="SSF56300">
    <property type="entry name" value="Metallo-dependent phosphatases"/>
    <property type="match status" value="1"/>
</dbReference>
<reference evidence="3" key="1">
    <citation type="submission" date="2009-01" db="EMBL/GenBank/DDBJ databases">
        <title>Complete sequence of Anaeromyxobacter dehalogenans 2CP-1.</title>
        <authorList>
            <consortium name="US DOE Joint Genome Institute"/>
            <person name="Lucas S."/>
            <person name="Copeland A."/>
            <person name="Lapidus A."/>
            <person name="Glavina del Rio T."/>
            <person name="Dalin E."/>
            <person name="Tice H."/>
            <person name="Bruce D."/>
            <person name="Goodwin L."/>
            <person name="Pitluck S."/>
            <person name="Saunders E."/>
            <person name="Brettin T."/>
            <person name="Detter J.C."/>
            <person name="Han C."/>
            <person name="Larimer F."/>
            <person name="Land M."/>
            <person name="Hauser L."/>
            <person name="Kyrpides N."/>
            <person name="Ovchinnikova G."/>
            <person name="Beliaev A.S."/>
            <person name="Richardson P."/>
        </authorList>
    </citation>
    <scope>NUCLEOTIDE SEQUENCE</scope>
    <source>
        <strain evidence="3">2CP-1</strain>
    </source>
</reference>
<dbReference type="Gene3D" id="3.60.21.10">
    <property type="match status" value="1"/>
</dbReference>
<accession>B8J6K0</accession>
<dbReference type="PANTHER" id="PTHR42850:SF2">
    <property type="entry name" value="BLL5683 PROTEIN"/>
    <property type="match status" value="1"/>
</dbReference>
<dbReference type="RefSeq" id="WP_012633102.1">
    <property type="nucleotide sequence ID" value="NC_011891.1"/>
</dbReference>
<dbReference type="GO" id="GO:0005737">
    <property type="term" value="C:cytoplasm"/>
    <property type="evidence" value="ECO:0007669"/>
    <property type="project" value="TreeGrafter"/>
</dbReference>
<dbReference type="HOGENOM" id="CLU_074761_0_1_7"/>
<dbReference type="KEGG" id="acp:A2cp1_1839"/>
<comment type="similarity">
    <text evidence="1">Belongs to the metallophosphoesterase superfamily. YfcE family.</text>
</comment>
<dbReference type="EMBL" id="CP001359">
    <property type="protein sequence ID" value="ACL65181.1"/>
    <property type="molecule type" value="Genomic_DNA"/>
</dbReference>
<dbReference type="AlphaFoldDB" id="B8J6K0"/>
<dbReference type="Pfam" id="PF12850">
    <property type="entry name" value="Metallophos_2"/>
    <property type="match status" value="1"/>
</dbReference>
<evidence type="ECO:0000313" key="3">
    <source>
        <dbReference type="EMBL" id="ACL65181.1"/>
    </source>
</evidence>
<name>B8J6K0_ANAD2</name>
<sequence length="246" mass="26763">MLRIAALSDIHGNVWALEAVLEDAHRQGVDLVVNTGDVLSGPLEPAATADLLIPLGLPTIAGNHERQLLACEHHAGGPADQHAFEHTTPRHREWLRHLPPTLDLARAGVFLCHGSPTSDTQHLLEDVEHGGLRLAAPGTLETRAFGVDRSLILCGHSHVPHATALSGGRLVVNPGSVGLQAYEDDHPSHHRVENGSPHARYALCHRTLRGWSVAFRCVAYDHFRAAETARANGREDWARWLETGRA</sequence>
<dbReference type="GO" id="GO:0016791">
    <property type="term" value="F:phosphatase activity"/>
    <property type="evidence" value="ECO:0007669"/>
    <property type="project" value="TreeGrafter"/>
</dbReference>
<protein>
    <submittedName>
        <fullName evidence="3">Metallophosphoesterase</fullName>
    </submittedName>
</protein>
<organism evidence="3 4">
    <name type="scientific">Anaeromyxobacter dehalogenans (strain ATCC BAA-258 / DSM 21875 / 2CP-1)</name>
    <dbReference type="NCBI Taxonomy" id="455488"/>
    <lineage>
        <taxon>Bacteria</taxon>
        <taxon>Pseudomonadati</taxon>
        <taxon>Myxococcota</taxon>
        <taxon>Myxococcia</taxon>
        <taxon>Myxococcales</taxon>
        <taxon>Cystobacterineae</taxon>
        <taxon>Anaeromyxobacteraceae</taxon>
        <taxon>Anaeromyxobacter</taxon>
    </lineage>
</organism>
<evidence type="ECO:0000256" key="1">
    <source>
        <dbReference type="ARBA" id="ARBA00008950"/>
    </source>
</evidence>
<dbReference type="CDD" id="cd00838">
    <property type="entry name" value="MPP_superfamily"/>
    <property type="match status" value="1"/>
</dbReference>
<keyword evidence="4" id="KW-1185">Reference proteome</keyword>
<proteinExistence type="inferred from homology"/>
<evidence type="ECO:0000259" key="2">
    <source>
        <dbReference type="Pfam" id="PF12850"/>
    </source>
</evidence>
<dbReference type="InterPro" id="IPR029052">
    <property type="entry name" value="Metallo-depent_PP-like"/>
</dbReference>
<dbReference type="PANTHER" id="PTHR42850">
    <property type="entry name" value="METALLOPHOSPHOESTERASE"/>
    <property type="match status" value="1"/>
</dbReference>
<evidence type="ECO:0000313" key="4">
    <source>
        <dbReference type="Proteomes" id="UP000007089"/>
    </source>
</evidence>
<dbReference type="Proteomes" id="UP000007089">
    <property type="component" value="Chromosome"/>
</dbReference>